<organism evidence="8 9">
    <name type="scientific">Candidatus Buchananbacteria bacterium CG10_big_fil_rev_8_21_14_0_10_33_19</name>
    <dbReference type="NCBI Taxonomy" id="1974525"/>
    <lineage>
        <taxon>Bacteria</taxon>
        <taxon>Candidatus Buchananiibacteriota</taxon>
    </lineage>
</organism>
<evidence type="ECO:0000313" key="9">
    <source>
        <dbReference type="Proteomes" id="UP000229056"/>
    </source>
</evidence>
<name>A0A2H0W2U8_9BACT</name>
<dbReference type="Pfam" id="PF02491">
    <property type="entry name" value="SHS2_FTSA"/>
    <property type="match status" value="1"/>
</dbReference>
<keyword evidence="1 5" id="KW-1003">Cell membrane</keyword>
<dbReference type="NCBIfam" id="TIGR01174">
    <property type="entry name" value="ftsA"/>
    <property type="match status" value="1"/>
</dbReference>
<dbReference type="SMART" id="SM00842">
    <property type="entry name" value="FtsA"/>
    <property type="match status" value="1"/>
</dbReference>
<dbReference type="EMBL" id="PEZY01000012">
    <property type="protein sequence ID" value="PIS05705.1"/>
    <property type="molecule type" value="Genomic_DNA"/>
</dbReference>
<dbReference type="InterPro" id="IPR050696">
    <property type="entry name" value="FtsA/MreB"/>
</dbReference>
<comment type="similarity">
    <text evidence="5 6">Belongs to the FtsA/MreB family.</text>
</comment>
<dbReference type="InterPro" id="IPR020823">
    <property type="entry name" value="Cell_div_FtsA"/>
</dbReference>
<dbReference type="AlphaFoldDB" id="A0A2H0W2U8"/>
<sequence>MPRDNLITGLDIGSTAIRIVVGQKSKGEEKLKIIGAIEVPAQGISKGVVTSVEDAVSSISSSLEKVERMIGQPIEHAWVGISGSHIIDQESKGVVAVSKADGEIREEDVERVVEAAKAIATPPNYEILHVIPKSFTVDSQTGIKDPIGMNGIRLEVETQIIQGLISQIKNLTKCIYRTGIDIDDLVLSILATSESVLTNRQKELGVVVVNLGGATSSMAVFEENDVLHTAVLPVGSDYVTNDIALGLKISIDTAEKIKIREGSCSPKEFRKNDYIKYSELGAIEDGEFSQKEVAEIIEARIEEIMESVDKELKKIGKSGMLPAGVVLTGGGAKLDGIVEVAKNVLRLPASLGQPQELVSNIGKVSDLSFTTAIGLVLWGSQLQDRGRRGGKIPSQIGGSINNVTNQMKKWFRNILP</sequence>
<dbReference type="GO" id="GO:0009898">
    <property type="term" value="C:cytoplasmic side of plasma membrane"/>
    <property type="evidence" value="ECO:0007669"/>
    <property type="project" value="UniProtKB-UniRule"/>
</dbReference>
<comment type="caution">
    <text evidence="8">The sequence shown here is derived from an EMBL/GenBank/DDBJ whole genome shotgun (WGS) entry which is preliminary data.</text>
</comment>
<dbReference type="SUPFAM" id="SSF53067">
    <property type="entry name" value="Actin-like ATPase domain"/>
    <property type="match status" value="2"/>
</dbReference>
<comment type="subunit">
    <text evidence="5">Self-interacts. Interacts with FtsZ.</text>
</comment>
<accession>A0A2H0W2U8</accession>
<evidence type="ECO:0000313" key="8">
    <source>
        <dbReference type="EMBL" id="PIS05705.1"/>
    </source>
</evidence>
<gene>
    <name evidence="5 8" type="primary">ftsA</name>
    <name evidence="8" type="ORF">COT80_02955</name>
</gene>
<dbReference type="Gene3D" id="3.30.420.40">
    <property type="match status" value="1"/>
</dbReference>
<evidence type="ECO:0000256" key="1">
    <source>
        <dbReference type="ARBA" id="ARBA00022475"/>
    </source>
</evidence>
<evidence type="ECO:0000256" key="6">
    <source>
        <dbReference type="PIRNR" id="PIRNR003101"/>
    </source>
</evidence>
<evidence type="ECO:0000256" key="3">
    <source>
        <dbReference type="ARBA" id="ARBA00023136"/>
    </source>
</evidence>
<comment type="function">
    <text evidence="5 6">Cell division protein that is involved in the assembly of the Z ring. May serve as a membrane anchor for the Z ring.</text>
</comment>
<dbReference type="PANTHER" id="PTHR32432:SF4">
    <property type="entry name" value="CELL DIVISION PROTEIN FTSA"/>
    <property type="match status" value="1"/>
</dbReference>
<evidence type="ECO:0000256" key="2">
    <source>
        <dbReference type="ARBA" id="ARBA00022618"/>
    </source>
</evidence>
<evidence type="ECO:0000259" key="7">
    <source>
        <dbReference type="SMART" id="SM00842"/>
    </source>
</evidence>
<dbReference type="Gene3D" id="3.30.1490.110">
    <property type="match status" value="1"/>
</dbReference>
<evidence type="ECO:0000256" key="4">
    <source>
        <dbReference type="ARBA" id="ARBA00023306"/>
    </source>
</evidence>
<dbReference type="Proteomes" id="UP000229056">
    <property type="component" value="Unassembled WGS sequence"/>
</dbReference>
<keyword evidence="3 5" id="KW-0472">Membrane</keyword>
<keyword evidence="2 5" id="KW-0132">Cell division</keyword>
<dbReference type="GO" id="GO:0032153">
    <property type="term" value="C:cell division site"/>
    <property type="evidence" value="ECO:0007669"/>
    <property type="project" value="UniProtKB-UniRule"/>
</dbReference>
<proteinExistence type="inferred from homology"/>
<feature type="domain" description="SHS2" evidence="7">
    <location>
        <begin position="7"/>
        <end position="196"/>
    </location>
</feature>
<comment type="subcellular location">
    <subcellularLocation>
        <location evidence="5">Cell membrane</location>
        <topology evidence="5">Peripheral membrane protein</topology>
        <orientation evidence="5">Cytoplasmic side</orientation>
    </subcellularLocation>
    <text evidence="5">Localizes to the Z ring in an FtsZ-dependent manner. Targeted to the membrane through a conserved C-terminal amphipathic helix.</text>
</comment>
<dbReference type="GO" id="GO:0043093">
    <property type="term" value="P:FtsZ-dependent cytokinesis"/>
    <property type="evidence" value="ECO:0007669"/>
    <property type="project" value="UniProtKB-UniRule"/>
</dbReference>
<dbReference type="Pfam" id="PF14450">
    <property type="entry name" value="FtsA"/>
    <property type="match status" value="1"/>
</dbReference>
<protein>
    <recommendedName>
        <fullName evidence="5 6">Cell division protein FtsA</fullName>
    </recommendedName>
</protein>
<dbReference type="InterPro" id="IPR003494">
    <property type="entry name" value="SHS2_FtsA"/>
</dbReference>
<dbReference type="InterPro" id="IPR043129">
    <property type="entry name" value="ATPase_NBD"/>
</dbReference>
<reference evidence="9" key="1">
    <citation type="submission" date="2017-09" db="EMBL/GenBank/DDBJ databases">
        <title>Depth-based differentiation of microbial function through sediment-hosted aquifers and enrichment of novel symbionts in the deep terrestrial subsurface.</title>
        <authorList>
            <person name="Probst A.J."/>
            <person name="Ladd B."/>
            <person name="Jarett J.K."/>
            <person name="Geller-Mcgrath D.E."/>
            <person name="Sieber C.M.K."/>
            <person name="Emerson J.B."/>
            <person name="Anantharaman K."/>
            <person name="Thomas B.C."/>
            <person name="Malmstrom R."/>
            <person name="Stieglmeier M."/>
            <person name="Klingl A."/>
            <person name="Woyke T."/>
            <person name="Ryan C.M."/>
            <person name="Banfield J.F."/>
        </authorList>
    </citation>
    <scope>NUCLEOTIDE SEQUENCE [LARGE SCALE GENOMIC DNA]</scope>
</reference>
<keyword evidence="4 5" id="KW-0131">Cell cycle</keyword>
<dbReference type="HAMAP" id="MF_02033">
    <property type="entry name" value="FtsA"/>
    <property type="match status" value="1"/>
</dbReference>
<dbReference type="PIRSF" id="PIRSF003101">
    <property type="entry name" value="FtsA"/>
    <property type="match status" value="1"/>
</dbReference>
<dbReference type="CDD" id="cd24048">
    <property type="entry name" value="ASKHA_NBD_FtsA"/>
    <property type="match status" value="1"/>
</dbReference>
<dbReference type="PANTHER" id="PTHR32432">
    <property type="entry name" value="CELL DIVISION PROTEIN FTSA-RELATED"/>
    <property type="match status" value="1"/>
</dbReference>
<evidence type="ECO:0000256" key="5">
    <source>
        <dbReference type="HAMAP-Rule" id="MF_02033"/>
    </source>
</evidence>